<gene>
    <name evidence="6" type="ORF">H4W79_003570</name>
</gene>
<evidence type="ECO:0000256" key="1">
    <source>
        <dbReference type="ARBA" id="ARBA00004141"/>
    </source>
</evidence>
<accession>A0ABR9HK48</accession>
<keyword evidence="4 5" id="KW-0472">Membrane</keyword>
<feature type="transmembrane region" description="Helical" evidence="5">
    <location>
        <begin position="43"/>
        <end position="60"/>
    </location>
</feature>
<reference evidence="6 7" key="1">
    <citation type="submission" date="2020-10" db="EMBL/GenBank/DDBJ databases">
        <title>Sequencing the genomes of 1000 actinobacteria strains.</title>
        <authorList>
            <person name="Klenk H.-P."/>
        </authorList>
    </citation>
    <scope>NUCLEOTIDE SEQUENCE [LARGE SCALE GENOMIC DNA]</scope>
    <source>
        <strain evidence="6 7">DSM 45157</strain>
    </source>
</reference>
<dbReference type="EMBL" id="JADBDY010000001">
    <property type="protein sequence ID" value="MBE1459356.1"/>
    <property type="molecule type" value="Genomic_DNA"/>
</dbReference>
<evidence type="ECO:0000256" key="2">
    <source>
        <dbReference type="ARBA" id="ARBA00022692"/>
    </source>
</evidence>
<keyword evidence="7" id="KW-1185">Reference proteome</keyword>
<evidence type="ECO:0000313" key="7">
    <source>
        <dbReference type="Proteomes" id="UP000598217"/>
    </source>
</evidence>
<organism evidence="6 7">
    <name type="scientific">Nocardiopsis terrae</name>
    <dbReference type="NCBI Taxonomy" id="372655"/>
    <lineage>
        <taxon>Bacteria</taxon>
        <taxon>Bacillati</taxon>
        <taxon>Actinomycetota</taxon>
        <taxon>Actinomycetes</taxon>
        <taxon>Streptosporangiales</taxon>
        <taxon>Nocardiopsidaceae</taxon>
        <taxon>Nocardiopsis</taxon>
    </lineage>
</organism>
<proteinExistence type="predicted"/>
<name>A0ABR9HK48_9ACTN</name>
<feature type="transmembrane region" description="Helical" evidence="5">
    <location>
        <begin position="6"/>
        <end position="23"/>
    </location>
</feature>
<sequence length="99" mass="10920">MGLLSHLSGILIGFIGPLVLYLIKKDESPFIRDQAAQALNFQLLLLIGYIVSIVLYIVLIGALLQLAVWVCAVVFGILGAVAANKGEWYRYPFNVSWVK</sequence>
<protein>
    <submittedName>
        <fullName evidence="6">Tic20 family protein</fullName>
    </submittedName>
</protein>
<evidence type="ECO:0000256" key="4">
    <source>
        <dbReference type="ARBA" id="ARBA00023136"/>
    </source>
</evidence>
<evidence type="ECO:0000256" key="5">
    <source>
        <dbReference type="SAM" id="Phobius"/>
    </source>
</evidence>
<feature type="transmembrane region" description="Helical" evidence="5">
    <location>
        <begin position="66"/>
        <end position="83"/>
    </location>
</feature>
<dbReference type="Pfam" id="PF09685">
    <property type="entry name" value="MamF_MmsF"/>
    <property type="match status" value="1"/>
</dbReference>
<keyword evidence="3 5" id="KW-1133">Transmembrane helix</keyword>
<comment type="subcellular location">
    <subcellularLocation>
        <location evidence="1">Membrane</location>
        <topology evidence="1">Multi-pass membrane protein</topology>
    </subcellularLocation>
</comment>
<dbReference type="InterPro" id="IPR019109">
    <property type="entry name" value="MamF_MmsF"/>
</dbReference>
<keyword evidence="2 5" id="KW-0812">Transmembrane</keyword>
<comment type="caution">
    <text evidence="6">The sequence shown here is derived from an EMBL/GenBank/DDBJ whole genome shotgun (WGS) entry which is preliminary data.</text>
</comment>
<evidence type="ECO:0000313" key="6">
    <source>
        <dbReference type="EMBL" id="MBE1459356.1"/>
    </source>
</evidence>
<dbReference type="Proteomes" id="UP000598217">
    <property type="component" value="Unassembled WGS sequence"/>
</dbReference>
<evidence type="ECO:0000256" key="3">
    <source>
        <dbReference type="ARBA" id="ARBA00022989"/>
    </source>
</evidence>